<dbReference type="AlphaFoldDB" id="R7Y861"/>
<reference evidence="1 2" key="1">
    <citation type="journal article" date="2013" name="Genome Announc.">
        <title>Draft Genome Sequence of a Benzothiophene-Desulfurizing Bacterium, Gordona terrae Strain C-6.</title>
        <authorList>
            <person name="Wang W."/>
            <person name="Ma T."/>
            <person name="Ren Y."/>
            <person name="Li G."/>
        </authorList>
    </citation>
    <scope>NUCLEOTIDE SEQUENCE [LARGE SCALE GENOMIC DNA]</scope>
    <source>
        <strain evidence="1 2">C-6</strain>
    </source>
</reference>
<dbReference type="GO" id="GO:0004497">
    <property type="term" value="F:monooxygenase activity"/>
    <property type="evidence" value="ECO:0007669"/>
    <property type="project" value="UniProtKB-KW"/>
</dbReference>
<keyword evidence="1" id="KW-0503">Monooxygenase</keyword>
<dbReference type="Proteomes" id="UP000013569">
    <property type="component" value="Unassembled WGS sequence"/>
</dbReference>
<evidence type="ECO:0000313" key="2">
    <source>
        <dbReference type="Proteomes" id="UP000013569"/>
    </source>
</evidence>
<accession>R7Y861</accession>
<sequence>MLGPGFTIVYVDDAAADAATLLTAARDRGIPTTAVRGDRLDPITRIALVRLDHVVAWRSSDACWDPKHVAAVVGAAVPVDPASATLR</sequence>
<gene>
    <name evidence="1" type="ORF">GTC6_13591</name>
</gene>
<dbReference type="Gene3D" id="3.40.30.120">
    <property type="match status" value="1"/>
</dbReference>
<comment type="caution">
    <text evidence="1">The sequence shown here is derived from an EMBL/GenBank/DDBJ whole genome shotgun (WGS) entry which is preliminary data.</text>
</comment>
<protein>
    <submittedName>
        <fullName evidence="1">FAD-dependent monooxygenase-like protein</fullName>
    </submittedName>
</protein>
<organism evidence="1 2">
    <name type="scientific">Gordonia terrae C-6</name>
    <dbReference type="NCBI Taxonomy" id="1316928"/>
    <lineage>
        <taxon>Bacteria</taxon>
        <taxon>Bacillati</taxon>
        <taxon>Actinomycetota</taxon>
        <taxon>Actinomycetes</taxon>
        <taxon>Mycobacteriales</taxon>
        <taxon>Gordoniaceae</taxon>
        <taxon>Gordonia</taxon>
    </lineage>
</organism>
<name>R7Y861_9ACTN</name>
<keyword evidence="1" id="KW-0560">Oxidoreductase</keyword>
<dbReference type="PATRIC" id="fig|1316928.3.peg.2738"/>
<evidence type="ECO:0000313" key="1">
    <source>
        <dbReference type="EMBL" id="EON32200.1"/>
    </source>
</evidence>
<dbReference type="RefSeq" id="WP_010843129.1">
    <property type="nucleotide sequence ID" value="NZ_AQPW01000015.1"/>
</dbReference>
<proteinExistence type="predicted"/>
<dbReference type="EMBL" id="AQPW01000015">
    <property type="protein sequence ID" value="EON32200.1"/>
    <property type="molecule type" value="Genomic_DNA"/>
</dbReference>